<dbReference type="PIRSF" id="PIRSF015601">
    <property type="entry name" value="MTase_slr0722"/>
    <property type="match status" value="1"/>
</dbReference>
<dbReference type="EC" id="2.1.1.193" evidence="7"/>
<dbReference type="NCBIfam" id="TIGR00046">
    <property type="entry name" value="RsmE family RNA methyltransferase"/>
    <property type="match status" value="1"/>
</dbReference>
<comment type="catalytic activity">
    <reaction evidence="7">
        <text>uridine(1498) in 16S rRNA + S-adenosyl-L-methionine = N(3)-methyluridine(1498) in 16S rRNA + S-adenosyl-L-homocysteine + H(+)</text>
        <dbReference type="Rhea" id="RHEA:42920"/>
        <dbReference type="Rhea" id="RHEA-COMP:10283"/>
        <dbReference type="Rhea" id="RHEA-COMP:10284"/>
        <dbReference type="ChEBI" id="CHEBI:15378"/>
        <dbReference type="ChEBI" id="CHEBI:57856"/>
        <dbReference type="ChEBI" id="CHEBI:59789"/>
        <dbReference type="ChEBI" id="CHEBI:65315"/>
        <dbReference type="ChEBI" id="CHEBI:74502"/>
        <dbReference type="EC" id="2.1.1.193"/>
    </reaction>
</comment>
<evidence type="ECO:0000256" key="2">
    <source>
        <dbReference type="ARBA" id="ARBA00022490"/>
    </source>
</evidence>
<dbReference type="AlphaFoldDB" id="A0A8D4VTS0"/>
<accession>A0A8D4VTS0</accession>
<evidence type="ECO:0000256" key="1">
    <source>
        <dbReference type="ARBA" id="ARBA00004496"/>
    </source>
</evidence>
<dbReference type="RefSeq" id="WP_221047516.1">
    <property type="nucleotide sequence ID" value="NZ_AP019782.1"/>
</dbReference>
<keyword evidence="11" id="KW-1185">Reference proteome</keyword>
<dbReference type="NCBIfam" id="NF008692">
    <property type="entry name" value="PRK11713.1-5"/>
    <property type="match status" value="1"/>
</dbReference>
<evidence type="ECO:0000256" key="4">
    <source>
        <dbReference type="ARBA" id="ARBA00022603"/>
    </source>
</evidence>
<comment type="function">
    <text evidence="7">Specifically methylates the N3 position of the uracil ring of uridine 1498 (m3U1498) in 16S rRNA. Acts on the fully assembled 30S ribosomal subunit.</text>
</comment>
<dbReference type="Proteomes" id="UP000824988">
    <property type="component" value="Chromosome"/>
</dbReference>
<evidence type="ECO:0000259" key="9">
    <source>
        <dbReference type="Pfam" id="PF20260"/>
    </source>
</evidence>
<evidence type="ECO:0000256" key="3">
    <source>
        <dbReference type="ARBA" id="ARBA00022552"/>
    </source>
</evidence>
<dbReference type="InterPro" id="IPR046887">
    <property type="entry name" value="RsmE_PUA-like"/>
</dbReference>
<evidence type="ECO:0000256" key="6">
    <source>
        <dbReference type="ARBA" id="ARBA00022691"/>
    </source>
</evidence>
<dbReference type="KEGG" id="moz:MoryE10_29700"/>
<evidence type="ECO:0000313" key="10">
    <source>
        <dbReference type="EMBL" id="BBL72364.1"/>
    </source>
</evidence>
<organism evidence="10 11">
    <name type="scientific">Methylogaea oryzae</name>
    <dbReference type="NCBI Taxonomy" id="1295382"/>
    <lineage>
        <taxon>Bacteria</taxon>
        <taxon>Pseudomonadati</taxon>
        <taxon>Pseudomonadota</taxon>
        <taxon>Gammaproteobacteria</taxon>
        <taxon>Methylococcales</taxon>
        <taxon>Methylococcaceae</taxon>
        <taxon>Methylogaea</taxon>
    </lineage>
</organism>
<keyword evidence="6 7" id="KW-0949">S-adenosyl-L-methionine</keyword>
<feature type="domain" description="Ribosomal RNA small subunit methyltransferase E methyltransferase" evidence="8">
    <location>
        <begin position="75"/>
        <end position="236"/>
    </location>
</feature>
<reference evidence="10" key="1">
    <citation type="submission" date="2019-06" db="EMBL/GenBank/DDBJ databases">
        <title>Complete genome sequence of Methylogaea oryzae strain JCM16910.</title>
        <authorList>
            <person name="Asakawa S."/>
        </authorList>
    </citation>
    <scope>NUCLEOTIDE SEQUENCE</scope>
    <source>
        <strain evidence="10">E10</strain>
    </source>
</reference>
<keyword evidence="5 7" id="KW-0808">Transferase</keyword>
<feature type="domain" description="Ribosomal RNA small subunit methyltransferase E PUA-like" evidence="9">
    <location>
        <begin position="21"/>
        <end position="64"/>
    </location>
</feature>
<protein>
    <recommendedName>
        <fullName evidence="7">Ribosomal RNA small subunit methyltransferase E</fullName>
        <ecNumber evidence="7">2.1.1.193</ecNumber>
    </recommendedName>
</protein>
<keyword evidence="3 7" id="KW-0698">rRNA processing</keyword>
<evidence type="ECO:0000256" key="5">
    <source>
        <dbReference type="ARBA" id="ARBA00022679"/>
    </source>
</evidence>
<gene>
    <name evidence="10" type="ORF">MoryE10_29700</name>
</gene>
<comment type="similarity">
    <text evidence="7">Belongs to the RNA methyltransferase RsmE family.</text>
</comment>
<evidence type="ECO:0000256" key="7">
    <source>
        <dbReference type="PIRNR" id="PIRNR015601"/>
    </source>
</evidence>
<dbReference type="GO" id="GO:0005737">
    <property type="term" value="C:cytoplasm"/>
    <property type="evidence" value="ECO:0007669"/>
    <property type="project" value="UniProtKB-SubCell"/>
</dbReference>
<dbReference type="GO" id="GO:0070475">
    <property type="term" value="P:rRNA base methylation"/>
    <property type="evidence" value="ECO:0007669"/>
    <property type="project" value="TreeGrafter"/>
</dbReference>
<name>A0A8D4VTS0_9GAMM</name>
<keyword evidence="4 7" id="KW-0489">Methyltransferase</keyword>
<proteinExistence type="inferred from homology"/>
<comment type="subcellular location">
    <subcellularLocation>
        <location evidence="1 7">Cytoplasm</location>
    </subcellularLocation>
</comment>
<dbReference type="InterPro" id="IPR046886">
    <property type="entry name" value="RsmE_MTase_dom"/>
</dbReference>
<dbReference type="Pfam" id="PF20260">
    <property type="entry name" value="PUA_4"/>
    <property type="match status" value="1"/>
</dbReference>
<keyword evidence="2 7" id="KW-0963">Cytoplasm</keyword>
<dbReference type="CDD" id="cd18084">
    <property type="entry name" value="RsmE-like"/>
    <property type="match status" value="1"/>
</dbReference>
<sequence length="243" mass="26509">MRLSRLFLSQPISAHSEITADDAVAHYARDVLRLRKGHAVVLFDGSGGEYDATVQEAHRHGLTLAVGAWRERDSESPLHTELGLGVSRGERMDYAVQKAVELGVSRITPLLTEHTVVKLSGERSEQRRAHWQKIAVSACEQSGRCRVPEVAEPAELETWLKAQSGLRLFCDPRAEQGLPQLAPPDDGRVCLLAGPEGGFSAEERQLARDAGFLPVRLGPRVLRTETAALSILAAAQLLWGDLG</sequence>
<dbReference type="EMBL" id="AP019782">
    <property type="protein sequence ID" value="BBL72364.1"/>
    <property type="molecule type" value="Genomic_DNA"/>
</dbReference>
<dbReference type="InterPro" id="IPR006700">
    <property type="entry name" value="RsmE"/>
</dbReference>
<evidence type="ECO:0000259" key="8">
    <source>
        <dbReference type="Pfam" id="PF04452"/>
    </source>
</evidence>
<dbReference type="GO" id="GO:0070042">
    <property type="term" value="F:rRNA (uridine-N3-)-methyltransferase activity"/>
    <property type="evidence" value="ECO:0007669"/>
    <property type="project" value="TreeGrafter"/>
</dbReference>
<dbReference type="PANTHER" id="PTHR30027">
    <property type="entry name" value="RIBOSOMAL RNA SMALL SUBUNIT METHYLTRANSFERASE E"/>
    <property type="match status" value="1"/>
</dbReference>
<evidence type="ECO:0000313" key="11">
    <source>
        <dbReference type="Proteomes" id="UP000824988"/>
    </source>
</evidence>
<dbReference type="Pfam" id="PF04452">
    <property type="entry name" value="Methyltrans_RNA"/>
    <property type="match status" value="1"/>
</dbReference>
<dbReference type="PANTHER" id="PTHR30027:SF3">
    <property type="entry name" value="16S RRNA (URACIL(1498)-N(3))-METHYLTRANSFERASE"/>
    <property type="match status" value="1"/>
</dbReference>